<dbReference type="RefSeq" id="WP_110837943.1">
    <property type="nucleotide sequence ID" value="NZ_QJVJ01000001.1"/>
</dbReference>
<dbReference type="Pfam" id="PF11553">
    <property type="entry name" value="DUF3231"/>
    <property type="match status" value="2"/>
</dbReference>
<feature type="region of interest" description="Disordered" evidence="1">
    <location>
        <begin position="1"/>
        <end position="24"/>
    </location>
</feature>
<reference evidence="2 3" key="1">
    <citation type="submission" date="2018-05" db="EMBL/GenBank/DDBJ databases">
        <title>Paenibacillus flagellatus sp. nov., isolated from selenium mineral soil.</title>
        <authorList>
            <person name="Dai X."/>
        </authorList>
    </citation>
    <scope>NUCLEOTIDE SEQUENCE [LARGE SCALE GENOMIC DNA]</scope>
    <source>
        <strain evidence="2 3">DXL2</strain>
    </source>
</reference>
<proteinExistence type="predicted"/>
<protein>
    <recommendedName>
        <fullName evidence="4">DUF3231 domain-containing protein</fullName>
    </recommendedName>
</protein>
<accession>A0A2V5KDD0</accession>
<dbReference type="InterPro" id="IPR012347">
    <property type="entry name" value="Ferritin-like"/>
</dbReference>
<evidence type="ECO:0008006" key="4">
    <source>
        <dbReference type="Google" id="ProtNLM"/>
    </source>
</evidence>
<comment type="caution">
    <text evidence="2">The sequence shown here is derived from an EMBL/GenBank/DDBJ whole genome shotgun (WGS) entry which is preliminary data.</text>
</comment>
<evidence type="ECO:0000313" key="2">
    <source>
        <dbReference type="EMBL" id="PYI56902.1"/>
    </source>
</evidence>
<evidence type="ECO:0000313" key="3">
    <source>
        <dbReference type="Proteomes" id="UP000247476"/>
    </source>
</evidence>
<evidence type="ECO:0000256" key="1">
    <source>
        <dbReference type="SAM" id="MobiDB-lite"/>
    </source>
</evidence>
<sequence length="351" mass="39661">METVKPTKHAAGNQGAGSRHQANEKLTSAEQGKLWATYIGNTMSVCVLGHMLNHVEDQEIKQVLLNARHLSEQFVQTIKDIFEQEQFPIPKGFTKEDVNPGAPRLFEDEFYLHYLKYVGKAGISLYGIAVPLVTRADVRDFFTQAIDSTVKFLNQVNEVLIDKGLLTKPPYIPYPNRVDFVAKQSYLNGLFGDVRPLQALEITHLYDNLENNATSKAILIGFSQVARLEKARDFFLRGKEIVSKHYDALDKVLLQEDLSSFEIFDPLVTTSTVAPFSDKLMVFHKLDMFMVRVRAYANALSMSARRDIAAKYGRLLLDVGKYVEDGANLLIDQGWLEQPPQAIDREALAHR</sequence>
<dbReference type="InterPro" id="IPR021617">
    <property type="entry name" value="DUF3231"/>
</dbReference>
<dbReference type="Gene3D" id="1.20.1260.10">
    <property type="match status" value="2"/>
</dbReference>
<dbReference type="EMBL" id="QJVJ01000001">
    <property type="protein sequence ID" value="PYI56902.1"/>
    <property type="molecule type" value="Genomic_DNA"/>
</dbReference>
<keyword evidence="3" id="KW-1185">Reference proteome</keyword>
<organism evidence="2 3">
    <name type="scientific">Paenibacillus flagellatus</name>
    <dbReference type="NCBI Taxonomy" id="2211139"/>
    <lineage>
        <taxon>Bacteria</taxon>
        <taxon>Bacillati</taxon>
        <taxon>Bacillota</taxon>
        <taxon>Bacilli</taxon>
        <taxon>Bacillales</taxon>
        <taxon>Paenibacillaceae</taxon>
        <taxon>Paenibacillus</taxon>
    </lineage>
</organism>
<dbReference type="Proteomes" id="UP000247476">
    <property type="component" value="Unassembled WGS sequence"/>
</dbReference>
<dbReference type="AlphaFoldDB" id="A0A2V5KDD0"/>
<name>A0A2V5KDD0_9BACL</name>
<dbReference type="OrthoDB" id="1675670at2"/>
<gene>
    <name evidence="2" type="ORF">DLM86_00155</name>
</gene>